<protein>
    <recommendedName>
        <fullName evidence="10">FYVE-type domain-containing protein</fullName>
    </recommendedName>
</protein>
<dbReference type="GeneID" id="19945617"/>
<dbReference type="CDD" id="cd00065">
    <property type="entry name" value="FYVE_like_SF"/>
    <property type="match status" value="1"/>
</dbReference>
<keyword evidence="1" id="KW-0479">Metal-binding</keyword>
<dbReference type="Gene3D" id="3.30.530.20">
    <property type="match status" value="1"/>
</dbReference>
<evidence type="ECO:0000256" key="3">
    <source>
        <dbReference type="ARBA" id="ARBA00022833"/>
    </source>
</evidence>
<dbReference type="EMBL" id="JH767143">
    <property type="protein sequence ID" value="EQC37869.1"/>
    <property type="molecule type" value="Genomic_DNA"/>
</dbReference>
<keyword evidence="3" id="KW-0862">Zinc</keyword>
<dbReference type="GO" id="GO:0008289">
    <property type="term" value="F:lipid binding"/>
    <property type="evidence" value="ECO:0007669"/>
    <property type="project" value="InterPro"/>
</dbReference>
<evidence type="ECO:0000256" key="2">
    <source>
        <dbReference type="ARBA" id="ARBA00022771"/>
    </source>
</evidence>
<dbReference type="InParanoid" id="T0QIP2"/>
<feature type="domain" description="FYVE-type" evidence="6">
    <location>
        <begin position="260"/>
        <end position="321"/>
    </location>
</feature>
<dbReference type="InterPro" id="IPR052727">
    <property type="entry name" value="Rab4/Rab5_effector"/>
</dbReference>
<dbReference type="InterPro" id="IPR017455">
    <property type="entry name" value="Znf_FYVE-rel"/>
</dbReference>
<dbReference type="PANTHER" id="PTHR13510:SF44">
    <property type="entry name" value="RABENOSYN-5"/>
    <property type="match status" value="1"/>
</dbReference>
<dbReference type="RefSeq" id="XP_008608802.1">
    <property type="nucleotide sequence ID" value="XM_008610580.1"/>
</dbReference>
<dbReference type="GO" id="GO:0008270">
    <property type="term" value="F:zinc ion binding"/>
    <property type="evidence" value="ECO:0007669"/>
    <property type="project" value="UniProtKB-KW"/>
</dbReference>
<evidence type="ECO:0000256" key="5">
    <source>
        <dbReference type="SAM" id="MobiDB-lite"/>
    </source>
</evidence>
<feature type="region of interest" description="Disordered" evidence="5">
    <location>
        <begin position="336"/>
        <end position="355"/>
    </location>
</feature>
<dbReference type="Pfam" id="PF01852">
    <property type="entry name" value="START"/>
    <property type="match status" value="1"/>
</dbReference>
<dbReference type="PROSITE" id="PS50178">
    <property type="entry name" value="ZF_FYVE"/>
    <property type="match status" value="1"/>
</dbReference>
<feature type="domain" description="START" evidence="7">
    <location>
        <begin position="12"/>
        <end position="220"/>
    </location>
</feature>
<accession>T0QIP2</accession>
<dbReference type="Proteomes" id="UP000030762">
    <property type="component" value="Unassembled WGS sequence"/>
</dbReference>
<keyword evidence="2 4" id="KW-0863">Zinc-finger</keyword>
<organism evidence="8 9">
    <name type="scientific">Saprolegnia diclina (strain VS20)</name>
    <dbReference type="NCBI Taxonomy" id="1156394"/>
    <lineage>
        <taxon>Eukaryota</taxon>
        <taxon>Sar</taxon>
        <taxon>Stramenopiles</taxon>
        <taxon>Oomycota</taxon>
        <taxon>Saprolegniomycetes</taxon>
        <taxon>Saprolegniales</taxon>
        <taxon>Saprolegniaceae</taxon>
        <taxon>Saprolegnia</taxon>
    </lineage>
</organism>
<dbReference type="eggNOG" id="ENOG502QPNE">
    <property type="taxonomic scope" value="Eukaryota"/>
</dbReference>
<name>T0QIP2_SAPDV</name>
<dbReference type="Gene3D" id="3.30.40.10">
    <property type="entry name" value="Zinc/RING finger domain, C3HC4 (zinc finger)"/>
    <property type="match status" value="1"/>
</dbReference>
<dbReference type="InterPro" id="IPR013083">
    <property type="entry name" value="Znf_RING/FYVE/PHD"/>
</dbReference>
<evidence type="ECO:0000259" key="7">
    <source>
        <dbReference type="PROSITE" id="PS50848"/>
    </source>
</evidence>
<reference evidence="8 9" key="1">
    <citation type="submission" date="2012-04" db="EMBL/GenBank/DDBJ databases">
        <title>The Genome Sequence of Saprolegnia declina VS20.</title>
        <authorList>
            <consortium name="The Broad Institute Genome Sequencing Platform"/>
            <person name="Russ C."/>
            <person name="Nusbaum C."/>
            <person name="Tyler B."/>
            <person name="van West P."/>
            <person name="Dieguez-Uribeondo J."/>
            <person name="de Bruijn I."/>
            <person name="Tripathy S."/>
            <person name="Jiang R."/>
            <person name="Young S.K."/>
            <person name="Zeng Q."/>
            <person name="Gargeya S."/>
            <person name="Fitzgerald M."/>
            <person name="Haas B."/>
            <person name="Abouelleil A."/>
            <person name="Alvarado L."/>
            <person name="Arachchi H.M."/>
            <person name="Berlin A."/>
            <person name="Chapman S.B."/>
            <person name="Goldberg J."/>
            <person name="Griggs A."/>
            <person name="Gujja S."/>
            <person name="Hansen M."/>
            <person name="Howarth C."/>
            <person name="Imamovic A."/>
            <person name="Larimer J."/>
            <person name="McCowen C."/>
            <person name="Montmayeur A."/>
            <person name="Murphy C."/>
            <person name="Neiman D."/>
            <person name="Pearson M."/>
            <person name="Priest M."/>
            <person name="Roberts A."/>
            <person name="Saif S."/>
            <person name="Shea T."/>
            <person name="Sisk P."/>
            <person name="Sykes S."/>
            <person name="Wortman J."/>
            <person name="Nusbaum C."/>
            <person name="Birren B."/>
        </authorList>
    </citation>
    <scope>NUCLEOTIDE SEQUENCE [LARGE SCALE GENOMIC DNA]</scope>
    <source>
        <strain evidence="8 9">VS20</strain>
    </source>
</reference>
<evidence type="ECO:0008006" key="10">
    <source>
        <dbReference type="Google" id="ProtNLM"/>
    </source>
</evidence>
<dbReference type="PROSITE" id="PS50848">
    <property type="entry name" value="START"/>
    <property type="match status" value="1"/>
</dbReference>
<evidence type="ECO:0000256" key="4">
    <source>
        <dbReference type="PROSITE-ProRule" id="PRU00091"/>
    </source>
</evidence>
<dbReference type="OMA" id="RATSINW"/>
<dbReference type="OrthoDB" id="660555at2759"/>
<keyword evidence="9" id="KW-1185">Reference proteome</keyword>
<dbReference type="SUPFAM" id="SSF55961">
    <property type="entry name" value="Bet v1-like"/>
    <property type="match status" value="1"/>
</dbReference>
<dbReference type="PANTHER" id="PTHR13510">
    <property type="entry name" value="FYVE-FINGER-CONTAINING RAB5 EFFECTOR PROTEIN RABENOSYN-5-RELATED"/>
    <property type="match status" value="1"/>
</dbReference>
<proteinExistence type="predicted"/>
<dbReference type="InterPro" id="IPR023393">
    <property type="entry name" value="START-like_dom_sf"/>
</dbReference>
<evidence type="ECO:0000313" key="8">
    <source>
        <dbReference type="EMBL" id="EQC37869.1"/>
    </source>
</evidence>
<dbReference type="InterPro" id="IPR002913">
    <property type="entry name" value="START_lipid-bd_dom"/>
</dbReference>
<evidence type="ECO:0000259" key="6">
    <source>
        <dbReference type="PROSITE" id="PS50178"/>
    </source>
</evidence>
<sequence>MHFAVGGLSNEATRELTAVAKRSSSALLSVALRSQDSPIVWARAGAAENVQLFTGEAKVPSRLAPLQYMCAHTQVHATLAALMPLMLYLPLHGDFRRYVHDTVVINSHTLFDIEKPELAQPYRATSINWMSIRSASSLMQNRDFVYVQHQDELEGPTKGWVSCMHSVNLPSCPPLSDRHSLVRGGVYSSGFVFRESKRPGVLDAVFVLQVDFKGKAPRLLCTSTLKQWVSSLGRIAAYFARPKHLVRPSFAVDDDDDAPRRKSDVCRVCDQAFSGFRIEKETCRKCQVQICSKCAVWSEVELDVVGILKVLVCTPCAVKEQHRLQSLLESAVPQAKPTRASMPAPPVRASVSALPTTSSSKMRSLSLYDDGLGSADAKGMIPLRYSPARQSYQEVPSEPRRSRASLPNAGVRSSIIELNGAYTKPAAPPMAPRFVLGRHASESSVSLSELKRAHFERTSMSLPIAEPDDSTRCVYDDPDSAWRPLDTISSTGARAASESDESDTPSMVQLYTLRGSRLDTTEAVVSGCLL</sequence>
<gene>
    <name evidence="8" type="ORF">SDRG_04890</name>
</gene>
<feature type="region of interest" description="Disordered" evidence="5">
    <location>
        <begin position="485"/>
        <end position="505"/>
    </location>
</feature>
<dbReference type="SUPFAM" id="SSF57903">
    <property type="entry name" value="FYVE/PHD zinc finger"/>
    <property type="match status" value="1"/>
</dbReference>
<dbReference type="InterPro" id="IPR011011">
    <property type="entry name" value="Znf_FYVE_PHD"/>
</dbReference>
<dbReference type="VEuPathDB" id="FungiDB:SDRG_04890"/>
<dbReference type="AlphaFoldDB" id="T0QIP2"/>
<evidence type="ECO:0000256" key="1">
    <source>
        <dbReference type="ARBA" id="ARBA00022723"/>
    </source>
</evidence>
<evidence type="ECO:0000313" key="9">
    <source>
        <dbReference type="Proteomes" id="UP000030762"/>
    </source>
</evidence>